<dbReference type="GO" id="GO:0004322">
    <property type="term" value="F:ferroxidase activity"/>
    <property type="evidence" value="ECO:0007669"/>
    <property type="project" value="UniProtKB-EC"/>
</dbReference>
<dbReference type="InParanoid" id="F6T396"/>
<dbReference type="Bgee" id="ENSMODG00000021262">
    <property type="expression patterns" value="Expressed in spermatid and 2 other cell types or tissues"/>
</dbReference>
<keyword evidence="6" id="KW-0812">Transmembrane</keyword>
<evidence type="ECO:0000256" key="1">
    <source>
        <dbReference type="ARBA" id="ARBA00001935"/>
    </source>
</evidence>
<evidence type="ECO:0000256" key="2">
    <source>
        <dbReference type="ARBA" id="ARBA00004167"/>
    </source>
</evidence>
<evidence type="ECO:0000256" key="15">
    <source>
        <dbReference type="ARBA" id="ARBA00023180"/>
    </source>
</evidence>
<keyword evidence="11" id="KW-0560">Oxidoreductase</keyword>
<dbReference type="InterPro" id="IPR008972">
    <property type="entry name" value="Cupredoxin"/>
</dbReference>
<keyword evidence="15" id="KW-0325">Glycoprotein</keyword>
<dbReference type="PROSITE" id="PS00079">
    <property type="entry name" value="MULTICOPPER_OXIDASE1"/>
    <property type="match status" value="1"/>
</dbReference>
<evidence type="ECO:0000256" key="12">
    <source>
        <dbReference type="ARBA" id="ARBA00023065"/>
    </source>
</evidence>
<comment type="subcellular location">
    <subcellularLocation>
        <location evidence="2">Membrane</location>
        <topology evidence="2">Single-pass membrane protein</topology>
    </subcellularLocation>
</comment>
<keyword evidence="8 16" id="KW-0732">Signal</keyword>
<dbReference type="OMA" id="ENIVHRV"/>
<dbReference type="STRING" id="13616.ENSMODP00000026578"/>
<proteinExistence type="inferred from homology"/>
<dbReference type="PANTHER" id="PTHR11709:SF226">
    <property type="entry name" value="CERULOPLASMIN"/>
    <property type="match status" value="1"/>
</dbReference>
<reference evidence="19" key="3">
    <citation type="submission" date="2025-09" db="UniProtKB">
        <authorList>
            <consortium name="Ensembl"/>
        </authorList>
    </citation>
    <scope>IDENTIFICATION</scope>
</reference>
<keyword evidence="5" id="KW-0813">Transport</keyword>
<dbReference type="SUPFAM" id="SSF49503">
    <property type="entry name" value="Cupredoxins"/>
    <property type="match status" value="5"/>
</dbReference>
<evidence type="ECO:0000313" key="19">
    <source>
        <dbReference type="Ensembl" id="ENSMODP00000026578.3"/>
    </source>
</evidence>
<feature type="domain" description="Plastocyanin-like" evidence="18">
    <location>
        <begin position="452"/>
        <end position="557"/>
    </location>
</feature>
<dbReference type="GO" id="GO:0005886">
    <property type="term" value="C:plasma membrane"/>
    <property type="evidence" value="ECO:0000318"/>
    <property type="project" value="GO_Central"/>
</dbReference>
<dbReference type="Gene3D" id="2.60.40.420">
    <property type="entry name" value="Cupredoxins - blue copper proteins"/>
    <property type="match status" value="4"/>
</dbReference>
<evidence type="ECO:0000259" key="17">
    <source>
        <dbReference type="Pfam" id="PF00394"/>
    </source>
</evidence>
<keyword evidence="12" id="KW-0406">Ion transport</keyword>
<dbReference type="GO" id="GO:0006811">
    <property type="term" value="P:monoatomic ion transport"/>
    <property type="evidence" value="ECO:0007669"/>
    <property type="project" value="UniProtKB-KW"/>
</dbReference>
<evidence type="ECO:0000256" key="3">
    <source>
        <dbReference type="ARBA" id="ARBA00010609"/>
    </source>
</evidence>
<evidence type="ECO:0000256" key="8">
    <source>
        <dbReference type="ARBA" id="ARBA00022729"/>
    </source>
</evidence>
<evidence type="ECO:0000256" key="6">
    <source>
        <dbReference type="ARBA" id="ARBA00022692"/>
    </source>
</evidence>
<keyword evidence="9" id="KW-0677">Repeat</keyword>
<evidence type="ECO:0000256" key="10">
    <source>
        <dbReference type="ARBA" id="ARBA00022989"/>
    </source>
</evidence>
<evidence type="ECO:0000256" key="4">
    <source>
        <dbReference type="ARBA" id="ARBA00013107"/>
    </source>
</evidence>
<evidence type="ECO:0000259" key="18">
    <source>
        <dbReference type="Pfam" id="PF07732"/>
    </source>
</evidence>
<sequence length="905" mass="103049">MRALLPFSFFLIFANSPSWAIDRHYYIGIEEGLWNYAPTGKNIVNGKRISQDKESHSYIYLQRGPQRIGPTYKKVMYVEYRDSNFRRIKNKPSWLGFLGPILKAEVGDVLFVHVRNSASRPYTLHPHGATYTKENEGALYPDHTWGRQKKDDGVKPGQSYTYKWSITPEQGPGPGDHNCVSRIYHSHFDTVKDVASGLVGSLITCKKGTLNGETEKDIDHSFVMMFSEVDENKSWYLDENIKTYCYEPNKVNKTDPDFVESNRMHSMNGYLFGNLPGITMCMEDRVKWYFFGIGDIYGKHSIFLHGQTVNYLGHRVDTLSLFPASMVDVYMVAKSVGEWMISCQVNKHVDAGMQAYFKINDCKKPSTDKVSGTKVRHYFIAAEEELWNYGPSGINIFTGKNLTAPGSESEPYFVRGPSRIGGTYQKYLYKEYTDDTFLTRKRRLPEEEHLGLLGPVIAVEVGETVKVTFLNRGGHSMSIQPHGVRFTKSNEGSNYMTLSTPPPSSSIEPGKKFTYEWTAPETVGPTSSDPDCLTYMYYSGVDFVREVTSGLVGPMKVCRKGTLRKDGRQKSVNKEFYLLSTVFDENDSLFLNENIRKFAGNPSQVDKNDPGFRQSNLMYSINGYTFGNLPGLDMCLGDKISWHVLSIGSETDVHGIYFSGHTFVSLESRKDTVNVFPQISHTLSMTADSLGEFDVVCVTTDHYTRGLKHKYRVKQCNNTFKASPIYSEQKVYYIAAVEVEWDYSPSRKWEKELHSLQGNNNSNLYLDKPTDWYLGSLYKKVVFREFTGKDFKTQKPRTEKDKHLDLLGPIIQANVGQKIKIIFKNMASRLYSIQSHGVKTHNSTVTPTKPGKIREYIWEIPKRSGPTQSDSDCIPWVYFSTVDQVKVSRPYPTVFMIFSNIIPAI</sequence>
<feature type="domain" description="Plastocyanin-like" evidence="17">
    <location>
        <begin position="229"/>
        <end position="358"/>
    </location>
</feature>
<evidence type="ECO:0000256" key="13">
    <source>
        <dbReference type="ARBA" id="ARBA00023136"/>
    </source>
</evidence>
<dbReference type="Pfam" id="PF07732">
    <property type="entry name" value="Cu-oxidase_3"/>
    <property type="match status" value="2"/>
</dbReference>
<comment type="cofactor">
    <cofactor evidence="1">
        <name>Cu cation</name>
        <dbReference type="ChEBI" id="CHEBI:23378"/>
    </cofactor>
</comment>
<dbReference type="Proteomes" id="UP000002280">
    <property type="component" value="Chromosome 7"/>
</dbReference>
<dbReference type="Pfam" id="PF00394">
    <property type="entry name" value="Cu-oxidase"/>
    <property type="match status" value="1"/>
</dbReference>
<evidence type="ECO:0000256" key="16">
    <source>
        <dbReference type="SAM" id="SignalP"/>
    </source>
</evidence>
<feature type="signal peptide" evidence="16">
    <location>
        <begin position="1"/>
        <end position="20"/>
    </location>
</feature>
<dbReference type="EC" id="1.16.3.1" evidence="4"/>
<dbReference type="PANTHER" id="PTHR11709">
    <property type="entry name" value="MULTI-COPPER OXIDASE"/>
    <property type="match status" value="1"/>
</dbReference>
<dbReference type="FunFam" id="2.60.40.420:FF:000002">
    <property type="entry name" value="Hephaestin like 1"/>
    <property type="match status" value="1"/>
</dbReference>
<dbReference type="FunFam" id="2.60.40.420:FF:000009">
    <property type="entry name" value="Ceruloplasmin"/>
    <property type="match status" value="1"/>
</dbReference>
<dbReference type="InterPro" id="IPR033138">
    <property type="entry name" value="Cu_oxidase_CS"/>
</dbReference>
<dbReference type="AlphaFoldDB" id="F6T396"/>
<keyword evidence="20" id="KW-1185">Reference proteome</keyword>
<evidence type="ECO:0000256" key="5">
    <source>
        <dbReference type="ARBA" id="ARBA00022448"/>
    </source>
</evidence>
<dbReference type="GeneTree" id="ENSGT00940000155866"/>
<reference evidence="19" key="2">
    <citation type="submission" date="2025-08" db="UniProtKB">
        <authorList>
            <consortium name="Ensembl"/>
        </authorList>
    </citation>
    <scope>IDENTIFICATION</scope>
</reference>
<keyword evidence="13" id="KW-0472">Membrane</keyword>
<evidence type="ECO:0000313" key="20">
    <source>
        <dbReference type="Proteomes" id="UP000002280"/>
    </source>
</evidence>
<dbReference type="eggNOG" id="KOG1263">
    <property type="taxonomic scope" value="Eukaryota"/>
</dbReference>
<dbReference type="Ensembl" id="ENSMODT00000027054.4">
    <property type="protein sequence ID" value="ENSMODP00000026578.3"/>
    <property type="gene ID" value="ENSMODG00000021262.4"/>
</dbReference>
<protein>
    <recommendedName>
        <fullName evidence="4">ferroxidase</fullName>
        <ecNumber evidence="4">1.16.3.1</ecNumber>
    </recommendedName>
</protein>
<feature type="domain" description="Plastocyanin-like" evidence="18">
    <location>
        <begin position="97"/>
        <end position="203"/>
    </location>
</feature>
<keyword evidence="10" id="KW-1133">Transmembrane helix</keyword>
<accession>F6T396</accession>
<comment type="similarity">
    <text evidence="3">Belongs to the multicopper oxidase family.</text>
</comment>
<dbReference type="InterPro" id="IPR045087">
    <property type="entry name" value="Cu-oxidase_fam"/>
</dbReference>
<evidence type="ECO:0000256" key="9">
    <source>
        <dbReference type="ARBA" id="ARBA00022737"/>
    </source>
</evidence>
<keyword evidence="14" id="KW-1015">Disulfide bond</keyword>
<dbReference type="InterPro" id="IPR011707">
    <property type="entry name" value="Cu-oxidase-like_N"/>
</dbReference>
<evidence type="ECO:0000256" key="14">
    <source>
        <dbReference type="ARBA" id="ARBA00023157"/>
    </source>
</evidence>
<evidence type="ECO:0000256" key="11">
    <source>
        <dbReference type="ARBA" id="ARBA00023002"/>
    </source>
</evidence>
<name>F6T396_MONDO</name>
<evidence type="ECO:0000256" key="7">
    <source>
        <dbReference type="ARBA" id="ARBA00022723"/>
    </source>
</evidence>
<reference evidence="19 20" key="1">
    <citation type="journal article" date="2007" name="Nature">
        <title>Genome of the marsupial Monodelphis domestica reveals innovation in non-coding sequences.</title>
        <authorList>
            <person name="Mikkelsen T.S."/>
            <person name="Wakefield M.J."/>
            <person name="Aken B."/>
            <person name="Amemiya C.T."/>
            <person name="Chang J.L."/>
            <person name="Duke S."/>
            <person name="Garber M."/>
            <person name="Gentles A.J."/>
            <person name="Goodstadt L."/>
            <person name="Heger A."/>
            <person name="Jurka J."/>
            <person name="Kamal M."/>
            <person name="Mauceli E."/>
            <person name="Searle S.M."/>
            <person name="Sharpe T."/>
            <person name="Baker M.L."/>
            <person name="Batzer M.A."/>
            <person name="Benos P.V."/>
            <person name="Belov K."/>
            <person name="Clamp M."/>
            <person name="Cook A."/>
            <person name="Cuff J."/>
            <person name="Das R."/>
            <person name="Davidow L."/>
            <person name="Deakin J.E."/>
            <person name="Fazzari M.J."/>
            <person name="Glass J.L."/>
            <person name="Grabherr M."/>
            <person name="Greally J.M."/>
            <person name="Gu W."/>
            <person name="Hore T.A."/>
            <person name="Huttley G.A."/>
            <person name="Kleber M."/>
            <person name="Jirtle R.L."/>
            <person name="Koina E."/>
            <person name="Lee J.T."/>
            <person name="Mahony S."/>
            <person name="Marra M.A."/>
            <person name="Miller R.D."/>
            <person name="Nicholls R.D."/>
            <person name="Oda M."/>
            <person name="Papenfuss A.T."/>
            <person name="Parra Z.E."/>
            <person name="Pollock D.D."/>
            <person name="Ray D.A."/>
            <person name="Schein J.E."/>
            <person name="Speed T.P."/>
            <person name="Thompson K."/>
            <person name="VandeBerg J.L."/>
            <person name="Wade C.M."/>
            <person name="Walker J.A."/>
            <person name="Waters P.D."/>
            <person name="Webber C."/>
            <person name="Weidman J.R."/>
            <person name="Xie X."/>
            <person name="Zody M.C."/>
            <person name="Baldwin J."/>
            <person name="Abdouelleil A."/>
            <person name="Abdulkadir J."/>
            <person name="Abebe A."/>
            <person name="Abera B."/>
            <person name="Abreu J."/>
            <person name="Acer S.C."/>
            <person name="Aftuck L."/>
            <person name="Alexander A."/>
            <person name="An P."/>
            <person name="Anderson E."/>
            <person name="Anderson S."/>
            <person name="Arachi H."/>
            <person name="Azer M."/>
            <person name="Bachantsang P."/>
            <person name="Barry A."/>
            <person name="Bayul T."/>
            <person name="Berlin A."/>
            <person name="Bessette D."/>
            <person name="Bloom T."/>
            <person name="Bloom T."/>
            <person name="Boguslavskiy L."/>
            <person name="Bonnet C."/>
            <person name="Boukhgalter B."/>
            <person name="Bourzgui I."/>
            <person name="Brown A."/>
            <person name="Cahill P."/>
            <person name="Channer S."/>
            <person name="Cheshatsang Y."/>
            <person name="Chuda L."/>
            <person name="Citroen M."/>
            <person name="Collymore A."/>
            <person name="Cooke P."/>
            <person name="Costello M."/>
            <person name="D'Aco K."/>
            <person name="Daza R."/>
            <person name="De Haan G."/>
            <person name="DeGray S."/>
            <person name="DeMaso C."/>
            <person name="Dhargay N."/>
            <person name="Dooley K."/>
            <person name="Dooley E."/>
            <person name="Doricent M."/>
            <person name="Dorje P."/>
            <person name="Dorjee K."/>
            <person name="Dupes A."/>
            <person name="Elong R."/>
            <person name="Falk J."/>
            <person name="Farina A."/>
            <person name="Faro S."/>
            <person name="Ferguson D."/>
            <person name="Fisher S."/>
            <person name="Foley C.D."/>
            <person name="Franke A."/>
            <person name="Friedrich D."/>
            <person name="Gadbois L."/>
            <person name="Gearin G."/>
            <person name="Gearin C.R."/>
            <person name="Giannoukos G."/>
            <person name="Goode T."/>
            <person name="Graham J."/>
            <person name="Grandbois E."/>
            <person name="Grewal S."/>
            <person name="Gyaltsen K."/>
            <person name="Hafez N."/>
            <person name="Hagos B."/>
            <person name="Hall J."/>
            <person name="Henson C."/>
            <person name="Hollinger A."/>
            <person name="Honan T."/>
            <person name="Huard M.D."/>
            <person name="Hughes L."/>
            <person name="Hurhula B."/>
            <person name="Husby M.E."/>
            <person name="Kamat A."/>
            <person name="Kanga B."/>
            <person name="Kashin S."/>
            <person name="Khazanovich D."/>
            <person name="Kisner P."/>
            <person name="Lance K."/>
            <person name="Lara M."/>
            <person name="Lee W."/>
            <person name="Lennon N."/>
            <person name="Letendre F."/>
            <person name="LeVine R."/>
            <person name="Lipovsky A."/>
            <person name="Liu X."/>
            <person name="Liu J."/>
            <person name="Liu S."/>
            <person name="Lokyitsang T."/>
            <person name="Lokyitsang Y."/>
            <person name="Lubonja R."/>
            <person name="Lui A."/>
            <person name="MacDonald P."/>
            <person name="Magnisalis V."/>
            <person name="Maru K."/>
            <person name="Matthews C."/>
            <person name="McCusker W."/>
            <person name="McDonough S."/>
            <person name="Mehta T."/>
            <person name="Meldrim J."/>
            <person name="Meneus L."/>
            <person name="Mihai O."/>
            <person name="Mihalev A."/>
            <person name="Mihova T."/>
            <person name="Mittelman R."/>
            <person name="Mlenga V."/>
            <person name="Montmayeur A."/>
            <person name="Mulrain L."/>
            <person name="Navidi A."/>
            <person name="Naylor J."/>
            <person name="Negash T."/>
            <person name="Nguyen T."/>
            <person name="Nguyen N."/>
            <person name="Nicol R."/>
            <person name="Norbu C."/>
            <person name="Norbu N."/>
            <person name="Novod N."/>
            <person name="O'Neill B."/>
            <person name="Osman S."/>
            <person name="Markiewicz E."/>
            <person name="Oyono O.L."/>
            <person name="Patti C."/>
            <person name="Phunkhang P."/>
            <person name="Pierre F."/>
            <person name="Priest M."/>
            <person name="Raghuraman S."/>
            <person name="Rege F."/>
            <person name="Reyes R."/>
            <person name="Rise C."/>
            <person name="Rogov P."/>
            <person name="Ross K."/>
            <person name="Ryan E."/>
            <person name="Settipalli S."/>
            <person name="Shea T."/>
            <person name="Sherpa N."/>
            <person name="Shi L."/>
            <person name="Shih D."/>
            <person name="Sparrow T."/>
            <person name="Spaulding J."/>
            <person name="Stalker J."/>
            <person name="Stange-Thomann N."/>
            <person name="Stavropoulos S."/>
            <person name="Stone C."/>
            <person name="Strader C."/>
            <person name="Tesfaye S."/>
            <person name="Thomson T."/>
            <person name="Thoulutsang Y."/>
            <person name="Thoulutsang D."/>
            <person name="Topham K."/>
            <person name="Topping I."/>
            <person name="Tsamla T."/>
            <person name="Vassiliev H."/>
            <person name="Vo A."/>
            <person name="Wangchuk T."/>
            <person name="Wangdi T."/>
            <person name="Weiand M."/>
            <person name="Wilkinson J."/>
            <person name="Wilson A."/>
            <person name="Yadav S."/>
            <person name="Young G."/>
            <person name="Yu Q."/>
            <person name="Zembek L."/>
            <person name="Zhong D."/>
            <person name="Zimmer A."/>
            <person name="Zwirko Z."/>
            <person name="Jaffe D.B."/>
            <person name="Alvarez P."/>
            <person name="Brockman W."/>
            <person name="Butler J."/>
            <person name="Chin C."/>
            <person name="Gnerre S."/>
            <person name="MacCallum I."/>
            <person name="Graves J.A."/>
            <person name="Ponting C.P."/>
            <person name="Breen M."/>
            <person name="Samollow P.B."/>
            <person name="Lander E.S."/>
            <person name="Lindblad-Toh K."/>
        </authorList>
    </citation>
    <scope>NUCLEOTIDE SEQUENCE [LARGE SCALE GENOMIC DNA]</scope>
</reference>
<dbReference type="HOGENOM" id="CLU_005569_1_0_1"/>
<feature type="chain" id="PRO_5023879607" description="ferroxidase" evidence="16">
    <location>
        <begin position="21"/>
        <end position="905"/>
    </location>
</feature>
<keyword evidence="7" id="KW-0479">Metal-binding</keyword>
<dbReference type="GO" id="GO:0005507">
    <property type="term" value="F:copper ion binding"/>
    <property type="evidence" value="ECO:0007669"/>
    <property type="project" value="InterPro"/>
</dbReference>
<organism evidence="19 20">
    <name type="scientific">Monodelphis domestica</name>
    <name type="common">Gray short-tailed opossum</name>
    <dbReference type="NCBI Taxonomy" id="13616"/>
    <lineage>
        <taxon>Eukaryota</taxon>
        <taxon>Metazoa</taxon>
        <taxon>Chordata</taxon>
        <taxon>Craniata</taxon>
        <taxon>Vertebrata</taxon>
        <taxon>Euteleostomi</taxon>
        <taxon>Mammalia</taxon>
        <taxon>Metatheria</taxon>
        <taxon>Didelphimorphia</taxon>
        <taxon>Didelphidae</taxon>
        <taxon>Monodelphis</taxon>
    </lineage>
</organism>
<dbReference type="InterPro" id="IPR001117">
    <property type="entry name" value="Cu-oxidase_2nd"/>
</dbReference>
<dbReference type="GO" id="GO:0016491">
    <property type="term" value="F:oxidoreductase activity"/>
    <property type="evidence" value="ECO:0000318"/>
    <property type="project" value="GO_Central"/>
</dbReference>